<sequence length="69" mass="8059">MTTSARTVVDSFREVIQDLLVPELKALRTEMRLRDENTQQAIRHLAEKLDFAIDIRERLAALEARLPRQ</sequence>
<dbReference type="Proteomes" id="UP000264702">
    <property type="component" value="Unassembled WGS sequence"/>
</dbReference>
<protein>
    <recommendedName>
        <fullName evidence="3">Accessory factor UbiK family protein</fullName>
    </recommendedName>
</protein>
<keyword evidence="2" id="KW-1185">Reference proteome</keyword>
<dbReference type="OrthoDB" id="122573at2"/>
<dbReference type="AlphaFoldDB" id="A0A372IQ04"/>
<dbReference type="EMBL" id="QVQT01000003">
    <property type="protein sequence ID" value="RFU16958.1"/>
    <property type="molecule type" value="Genomic_DNA"/>
</dbReference>
<dbReference type="RefSeq" id="WP_117299127.1">
    <property type="nucleotide sequence ID" value="NZ_QVQT02000003.1"/>
</dbReference>
<organism evidence="1 2">
    <name type="scientific">Paracidobacterium acidisoli</name>
    <dbReference type="NCBI Taxonomy" id="2303751"/>
    <lineage>
        <taxon>Bacteria</taxon>
        <taxon>Pseudomonadati</taxon>
        <taxon>Acidobacteriota</taxon>
        <taxon>Terriglobia</taxon>
        <taxon>Terriglobales</taxon>
        <taxon>Acidobacteriaceae</taxon>
        <taxon>Paracidobacterium</taxon>
    </lineage>
</organism>
<accession>A0A372IQ04</accession>
<reference evidence="1 2" key="1">
    <citation type="submission" date="2018-08" db="EMBL/GenBank/DDBJ databases">
        <title>Acidipila sp. 4G-K13, an acidobacterium isolated from forest soil.</title>
        <authorList>
            <person name="Gao Z.-H."/>
            <person name="Qiu L.-H."/>
        </authorList>
    </citation>
    <scope>NUCLEOTIDE SEQUENCE [LARGE SCALE GENOMIC DNA]</scope>
    <source>
        <strain evidence="1 2">4G-K13</strain>
    </source>
</reference>
<name>A0A372IQ04_9BACT</name>
<comment type="caution">
    <text evidence="1">The sequence shown here is derived from an EMBL/GenBank/DDBJ whole genome shotgun (WGS) entry which is preliminary data.</text>
</comment>
<proteinExistence type="predicted"/>
<evidence type="ECO:0000313" key="1">
    <source>
        <dbReference type="EMBL" id="RFU16958.1"/>
    </source>
</evidence>
<evidence type="ECO:0000313" key="2">
    <source>
        <dbReference type="Proteomes" id="UP000264702"/>
    </source>
</evidence>
<gene>
    <name evidence="1" type="ORF">D0Y96_09565</name>
</gene>
<evidence type="ECO:0008006" key="3">
    <source>
        <dbReference type="Google" id="ProtNLM"/>
    </source>
</evidence>